<dbReference type="AlphaFoldDB" id="A0AAV5W7S2"/>
<evidence type="ECO:0000313" key="1">
    <source>
        <dbReference type="EMBL" id="GMT26759.1"/>
    </source>
</evidence>
<accession>A0AAV5W7S2</accession>
<sequence length="80" mass="9253">SEHFNPADVKDCGSYGKLVDGVCVCEKHFHGEHCQYYHSRRCTTDEQCGSEHAYCMRKLFLQCRLSAHCKDPWGWCVPLD</sequence>
<name>A0AAV5W7S2_9BILA</name>
<feature type="non-terminal residue" evidence="1">
    <location>
        <position position="1"/>
    </location>
</feature>
<keyword evidence="2" id="KW-1185">Reference proteome</keyword>
<evidence type="ECO:0008006" key="3">
    <source>
        <dbReference type="Google" id="ProtNLM"/>
    </source>
</evidence>
<feature type="non-terminal residue" evidence="1">
    <location>
        <position position="80"/>
    </location>
</feature>
<organism evidence="1 2">
    <name type="scientific">Pristionchus fissidentatus</name>
    <dbReference type="NCBI Taxonomy" id="1538716"/>
    <lineage>
        <taxon>Eukaryota</taxon>
        <taxon>Metazoa</taxon>
        <taxon>Ecdysozoa</taxon>
        <taxon>Nematoda</taxon>
        <taxon>Chromadorea</taxon>
        <taxon>Rhabditida</taxon>
        <taxon>Rhabditina</taxon>
        <taxon>Diplogasteromorpha</taxon>
        <taxon>Diplogasteroidea</taxon>
        <taxon>Neodiplogasteridae</taxon>
        <taxon>Pristionchus</taxon>
    </lineage>
</organism>
<protein>
    <recommendedName>
        <fullName evidence="3">EGF-like domain-containing protein</fullName>
    </recommendedName>
</protein>
<proteinExistence type="predicted"/>
<dbReference type="EMBL" id="BTSY01000005">
    <property type="protein sequence ID" value="GMT26759.1"/>
    <property type="molecule type" value="Genomic_DNA"/>
</dbReference>
<reference evidence="1" key="1">
    <citation type="submission" date="2023-10" db="EMBL/GenBank/DDBJ databases">
        <title>Genome assembly of Pristionchus species.</title>
        <authorList>
            <person name="Yoshida K."/>
            <person name="Sommer R.J."/>
        </authorList>
    </citation>
    <scope>NUCLEOTIDE SEQUENCE</scope>
    <source>
        <strain evidence="1">RS5133</strain>
    </source>
</reference>
<evidence type="ECO:0000313" key="2">
    <source>
        <dbReference type="Proteomes" id="UP001432322"/>
    </source>
</evidence>
<gene>
    <name evidence="1" type="ORF">PFISCL1PPCAC_18056</name>
</gene>
<comment type="caution">
    <text evidence="1">The sequence shown here is derived from an EMBL/GenBank/DDBJ whole genome shotgun (WGS) entry which is preliminary data.</text>
</comment>
<dbReference type="Proteomes" id="UP001432322">
    <property type="component" value="Unassembled WGS sequence"/>
</dbReference>